<sequence length="116" mass="11268">MELPTRPLKLPFWPMRIGSSCLAHPLLPTIGTAALVEVPVPVVGTFEVDDPVGGPDDGRAGAAAPFAPPAFTEPVTEDEGAPGAAAGAGACADSPPATGASGSAGATVPSEPSLLG</sequence>
<proteinExistence type="predicted"/>
<feature type="compositionally biased region" description="Low complexity" evidence="1">
    <location>
        <begin position="81"/>
        <end position="110"/>
    </location>
</feature>
<gene>
    <name evidence="2" type="ORF">GCM10009547_43300</name>
</gene>
<comment type="caution">
    <text evidence="2">The sequence shown here is derived from an EMBL/GenBank/DDBJ whole genome shotgun (WGS) entry which is preliminary data.</text>
</comment>
<evidence type="ECO:0000313" key="3">
    <source>
        <dbReference type="Proteomes" id="UP001500957"/>
    </source>
</evidence>
<dbReference type="EMBL" id="BAAAHE010000047">
    <property type="protein sequence ID" value="GAA0634574.1"/>
    <property type="molecule type" value="Genomic_DNA"/>
</dbReference>
<evidence type="ECO:0000256" key="1">
    <source>
        <dbReference type="SAM" id="MobiDB-lite"/>
    </source>
</evidence>
<keyword evidence="3" id="KW-1185">Reference proteome</keyword>
<accession>A0ABN1H9N4</accession>
<evidence type="ECO:0000313" key="2">
    <source>
        <dbReference type="EMBL" id="GAA0634574.1"/>
    </source>
</evidence>
<protein>
    <recommendedName>
        <fullName evidence="4">Secreted protein</fullName>
    </recommendedName>
</protein>
<feature type="region of interest" description="Disordered" evidence="1">
    <location>
        <begin position="49"/>
        <end position="116"/>
    </location>
</feature>
<reference evidence="2 3" key="1">
    <citation type="journal article" date="2019" name="Int. J. Syst. Evol. Microbiol.">
        <title>The Global Catalogue of Microorganisms (GCM) 10K type strain sequencing project: providing services to taxonomists for standard genome sequencing and annotation.</title>
        <authorList>
            <consortium name="The Broad Institute Genomics Platform"/>
            <consortium name="The Broad Institute Genome Sequencing Center for Infectious Disease"/>
            <person name="Wu L."/>
            <person name="Ma J."/>
        </authorList>
    </citation>
    <scope>NUCLEOTIDE SEQUENCE [LARGE SCALE GENOMIC DNA]</scope>
    <source>
        <strain evidence="2 3">JCM 10671</strain>
    </source>
</reference>
<evidence type="ECO:0008006" key="4">
    <source>
        <dbReference type="Google" id="ProtNLM"/>
    </source>
</evidence>
<organism evidence="2 3">
    <name type="scientific">Sporichthya brevicatena</name>
    <dbReference type="NCBI Taxonomy" id="171442"/>
    <lineage>
        <taxon>Bacteria</taxon>
        <taxon>Bacillati</taxon>
        <taxon>Actinomycetota</taxon>
        <taxon>Actinomycetes</taxon>
        <taxon>Sporichthyales</taxon>
        <taxon>Sporichthyaceae</taxon>
        <taxon>Sporichthya</taxon>
    </lineage>
</organism>
<dbReference type="Proteomes" id="UP001500957">
    <property type="component" value="Unassembled WGS sequence"/>
</dbReference>
<name>A0ABN1H9N4_9ACTN</name>